<protein>
    <submittedName>
        <fullName evidence="1">Uncharacterized protein</fullName>
    </submittedName>
</protein>
<name>A0ABQ1DIZ3_PSECI</name>
<comment type="caution">
    <text evidence="1">The sequence shown here is derived from an EMBL/GenBank/DDBJ whole genome shotgun (WGS) entry which is preliminary data.</text>
</comment>
<reference evidence="1 2" key="1">
    <citation type="submission" date="2020-05" db="EMBL/GenBank/DDBJ databases">
        <title>Genetic diversity of Pseudomonas cichorii.</title>
        <authorList>
            <person name="Tani S."/>
            <person name="Yagi H."/>
            <person name="Hashimoto S."/>
            <person name="Iiyama K."/>
            <person name="Furuya N."/>
        </authorList>
    </citation>
    <scope>NUCLEOTIDE SEQUENCE [LARGE SCALE GENOMIC DNA]</scope>
    <source>
        <strain evidence="1 2">LMG 2162</strain>
    </source>
</reference>
<sequence length="74" mass="8445">MLLLSYSVDVWLGTLKHISDRCIHAVFDDFLAINAMANAHGHPLPKVQSVTDLFSLWRLSFFIVRSIAYDVVRI</sequence>
<proteinExistence type="predicted"/>
<dbReference type="EMBL" id="BLWA01000002">
    <property type="protein sequence ID" value="GFM90822.1"/>
    <property type="molecule type" value="Genomic_DNA"/>
</dbReference>
<evidence type="ECO:0000313" key="2">
    <source>
        <dbReference type="Proteomes" id="UP000614982"/>
    </source>
</evidence>
<evidence type="ECO:0000313" key="1">
    <source>
        <dbReference type="EMBL" id="GFM90822.1"/>
    </source>
</evidence>
<keyword evidence="2" id="KW-1185">Reference proteome</keyword>
<accession>A0ABQ1DIZ3</accession>
<dbReference type="Proteomes" id="UP000614982">
    <property type="component" value="Unassembled WGS sequence"/>
</dbReference>
<gene>
    <name evidence="1" type="ORF">PSCICP_07940</name>
</gene>
<organism evidence="1 2">
    <name type="scientific">Pseudomonas cichorii</name>
    <dbReference type="NCBI Taxonomy" id="36746"/>
    <lineage>
        <taxon>Bacteria</taxon>
        <taxon>Pseudomonadati</taxon>
        <taxon>Pseudomonadota</taxon>
        <taxon>Gammaproteobacteria</taxon>
        <taxon>Pseudomonadales</taxon>
        <taxon>Pseudomonadaceae</taxon>
        <taxon>Pseudomonas</taxon>
    </lineage>
</organism>